<protein>
    <submittedName>
        <fullName evidence="2">Uncharacterized protein LOC115230347</fullName>
    </submittedName>
</protein>
<keyword evidence="1" id="KW-1185">Reference proteome</keyword>
<dbReference type="KEGG" id="osn:115230347"/>
<accession>A0A6P7U607</accession>
<evidence type="ECO:0000313" key="1">
    <source>
        <dbReference type="Proteomes" id="UP000515154"/>
    </source>
</evidence>
<dbReference type="Proteomes" id="UP000515154">
    <property type="component" value="Unplaced"/>
</dbReference>
<evidence type="ECO:0000313" key="2">
    <source>
        <dbReference type="RefSeq" id="XP_029656411.1"/>
    </source>
</evidence>
<name>A0A6P7U607_9MOLL</name>
<organism evidence="1 2">
    <name type="scientific">Octopus sinensis</name>
    <name type="common">East Asian common octopus</name>
    <dbReference type="NCBI Taxonomy" id="2607531"/>
    <lineage>
        <taxon>Eukaryota</taxon>
        <taxon>Metazoa</taxon>
        <taxon>Spiralia</taxon>
        <taxon>Lophotrochozoa</taxon>
        <taxon>Mollusca</taxon>
        <taxon>Cephalopoda</taxon>
        <taxon>Coleoidea</taxon>
        <taxon>Octopodiformes</taxon>
        <taxon>Octopoda</taxon>
        <taxon>Incirrata</taxon>
        <taxon>Octopodidae</taxon>
        <taxon>Octopus</taxon>
    </lineage>
</organism>
<dbReference type="RefSeq" id="XP_029656411.1">
    <property type="nucleotide sequence ID" value="XM_029800551.1"/>
</dbReference>
<reference evidence="2" key="1">
    <citation type="submission" date="2025-08" db="UniProtKB">
        <authorList>
            <consortium name="RefSeq"/>
        </authorList>
    </citation>
    <scope>IDENTIFICATION</scope>
</reference>
<dbReference type="AlphaFoldDB" id="A0A6P7U607"/>
<sequence>MKGFGGAADVMASVYRKLFGYVKEEHTQLDRRALLLKYDIDMEIIRRHKKYLNRTKRIEPLKYAIDSLKHQNLLSVYNIHSSEDFDVVIKKAVFKAKNKSFSLEWREIYKHLNTLLSDEISFQVR</sequence>
<gene>
    <name evidence="2" type="primary">LOC115230347</name>
</gene>
<proteinExistence type="predicted"/>